<dbReference type="GO" id="GO:0008270">
    <property type="term" value="F:zinc ion binding"/>
    <property type="evidence" value="ECO:0007669"/>
    <property type="project" value="UniProtKB-KW"/>
</dbReference>
<gene>
    <name evidence="11" type="ORF">TIFTF001_010481</name>
</gene>
<evidence type="ECO:0000256" key="5">
    <source>
        <dbReference type="ARBA" id="ARBA00022786"/>
    </source>
</evidence>
<dbReference type="InterPro" id="IPR013083">
    <property type="entry name" value="Znf_RING/FYVE/PHD"/>
</dbReference>
<dbReference type="EMBL" id="BTGU01000012">
    <property type="protein sequence ID" value="GMN41267.1"/>
    <property type="molecule type" value="Genomic_DNA"/>
</dbReference>
<evidence type="ECO:0000259" key="10">
    <source>
        <dbReference type="PROSITE" id="PS50089"/>
    </source>
</evidence>
<dbReference type="SMART" id="SM00184">
    <property type="entry name" value="RING"/>
    <property type="match status" value="1"/>
</dbReference>
<comment type="catalytic activity">
    <reaction evidence="1">
        <text>S-ubiquitinyl-[E2 ubiquitin-conjugating enzyme]-L-cysteine + [acceptor protein]-L-lysine = [E2 ubiquitin-conjugating enzyme]-L-cysteine + N(6)-ubiquitinyl-[acceptor protein]-L-lysine.</text>
        <dbReference type="EC" id="2.3.2.27"/>
    </reaction>
</comment>
<keyword evidence="9" id="KW-0472">Membrane</keyword>
<keyword evidence="6" id="KW-0862">Zinc</keyword>
<dbReference type="PANTHER" id="PTHR14155:SF627">
    <property type="entry name" value="OS06G0192800 PROTEIN"/>
    <property type="match status" value="1"/>
</dbReference>
<dbReference type="InterPro" id="IPR001841">
    <property type="entry name" value="Znf_RING"/>
</dbReference>
<dbReference type="Pfam" id="PF13639">
    <property type="entry name" value="zf-RING_2"/>
    <property type="match status" value="1"/>
</dbReference>
<evidence type="ECO:0000256" key="8">
    <source>
        <dbReference type="PROSITE-ProRule" id="PRU00175"/>
    </source>
</evidence>
<dbReference type="InterPro" id="IPR053238">
    <property type="entry name" value="RING-H2_zinc_finger"/>
</dbReference>
<evidence type="ECO:0000256" key="4">
    <source>
        <dbReference type="ARBA" id="ARBA00022771"/>
    </source>
</evidence>
<comment type="caution">
    <text evidence="11">The sequence shown here is derived from an EMBL/GenBank/DDBJ whole genome shotgun (WGS) entry which is preliminary data.</text>
</comment>
<evidence type="ECO:0000313" key="11">
    <source>
        <dbReference type="EMBL" id="GMN41267.1"/>
    </source>
</evidence>
<dbReference type="SUPFAM" id="SSF57850">
    <property type="entry name" value="RING/U-box"/>
    <property type="match status" value="1"/>
</dbReference>
<dbReference type="GO" id="GO:0061630">
    <property type="term" value="F:ubiquitin protein ligase activity"/>
    <property type="evidence" value="ECO:0007669"/>
    <property type="project" value="UniProtKB-EC"/>
</dbReference>
<feature type="domain" description="RING-type" evidence="10">
    <location>
        <begin position="202"/>
        <end position="244"/>
    </location>
</feature>
<reference evidence="11" key="1">
    <citation type="submission" date="2023-07" db="EMBL/GenBank/DDBJ databases">
        <title>draft genome sequence of fig (Ficus carica).</title>
        <authorList>
            <person name="Takahashi T."/>
            <person name="Nishimura K."/>
        </authorList>
    </citation>
    <scope>NUCLEOTIDE SEQUENCE</scope>
</reference>
<keyword evidence="4 8" id="KW-0863">Zinc-finger</keyword>
<evidence type="ECO:0000256" key="7">
    <source>
        <dbReference type="ARBA" id="ARBA00024209"/>
    </source>
</evidence>
<evidence type="ECO:0000256" key="3">
    <source>
        <dbReference type="ARBA" id="ARBA00022723"/>
    </source>
</evidence>
<dbReference type="Gene3D" id="3.30.40.10">
    <property type="entry name" value="Zinc/RING finger domain, C3HC4 (zinc finger)"/>
    <property type="match status" value="1"/>
</dbReference>
<evidence type="ECO:0000313" key="12">
    <source>
        <dbReference type="Proteomes" id="UP001187192"/>
    </source>
</evidence>
<evidence type="ECO:0000256" key="6">
    <source>
        <dbReference type="ARBA" id="ARBA00022833"/>
    </source>
</evidence>
<keyword evidence="9" id="KW-1133">Transmembrane helix</keyword>
<sequence>MLRVLKETSLLKEDRRCRKEQDEEVVSPPSTLIVCPPDLSFGIVLVPLELLLCGVSGGPSATKSWSSIDRDILSIVGVLSKRALYMLDFNVSRYVSIIGSQAYIFPFKRHQNLLMDPFLLKVLDDRSFEIRGKTLFFIVVIFSVFLVVGLLLLYARWACRYRHVSSPPPNPNPPPPSQGLDAAAIKRLPVVSHHSEASAAECCICLGVFEDGEKVKVLPRCYHCYHPECVDRWLSAQPSCPMCRNSLRVDSAVLKVVVE</sequence>
<dbReference type="AlphaFoldDB" id="A0AA87ZVK9"/>
<proteinExistence type="inferred from homology"/>
<name>A0AA87ZVK9_FICCA</name>
<keyword evidence="9" id="KW-0812">Transmembrane</keyword>
<keyword evidence="5" id="KW-0833">Ubl conjugation pathway</keyword>
<dbReference type="PANTHER" id="PTHR14155">
    <property type="entry name" value="RING FINGER DOMAIN-CONTAINING"/>
    <property type="match status" value="1"/>
</dbReference>
<dbReference type="Proteomes" id="UP001187192">
    <property type="component" value="Unassembled WGS sequence"/>
</dbReference>
<dbReference type="PROSITE" id="PS50089">
    <property type="entry name" value="ZF_RING_2"/>
    <property type="match status" value="1"/>
</dbReference>
<accession>A0AA87ZVK9</accession>
<comment type="similarity">
    <text evidence="7">Belongs to the RING-type zinc finger family. ATL subfamily.</text>
</comment>
<evidence type="ECO:0000256" key="9">
    <source>
        <dbReference type="SAM" id="Phobius"/>
    </source>
</evidence>
<evidence type="ECO:0000256" key="2">
    <source>
        <dbReference type="ARBA" id="ARBA00012483"/>
    </source>
</evidence>
<keyword evidence="3" id="KW-0479">Metal-binding</keyword>
<keyword evidence="12" id="KW-1185">Reference proteome</keyword>
<protein>
    <recommendedName>
        <fullName evidence="2">RING-type E3 ubiquitin transferase</fullName>
        <ecNumber evidence="2">2.3.2.27</ecNumber>
    </recommendedName>
</protein>
<feature type="transmembrane region" description="Helical" evidence="9">
    <location>
        <begin position="135"/>
        <end position="157"/>
    </location>
</feature>
<evidence type="ECO:0000256" key="1">
    <source>
        <dbReference type="ARBA" id="ARBA00000900"/>
    </source>
</evidence>
<dbReference type="EC" id="2.3.2.27" evidence="2"/>
<organism evidence="11 12">
    <name type="scientific">Ficus carica</name>
    <name type="common">Common fig</name>
    <dbReference type="NCBI Taxonomy" id="3494"/>
    <lineage>
        <taxon>Eukaryota</taxon>
        <taxon>Viridiplantae</taxon>
        <taxon>Streptophyta</taxon>
        <taxon>Embryophyta</taxon>
        <taxon>Tracheophyta</taxon>
        <taxon>Spermatophyta</taxon>
        <taxon>Magnoliopsida</taxon>
        <taxon>eudicotyledons</taxon>
        <taxon>Gunneridae</taxon>
        <taxon>Pentapetalae</taxon>
        <taxon>rosids</taxon>
        <taxon>fabids</taxon>
        <taxon>Rosales</taxon>
        <taxon>Moraceae</taxon>
        <taxon>Ficeae</taxon>
        <taxon>Ficus</taxon>
    </lineage>
</organism>